<feature type="transmembrane region" description="Helical" evidence="11">
    <location>
        <begin position="137"/>
        <end position="155"/>
    </location>
</feature>
<dbReference type="RefSeq" id="WP_066428414.1">
    <property type="nucleotide sequence ID" value="NZ_CP014227.1"/>
</dbReference>
<feature type="transmembrane region" description="Helical" evidence="11">
    <location>
        <begin position="199"/>
        <end position="223"/>
    </location>
</feature>
<dbReference type="KEGG" id="chg:AXF12_03630"/>
<evidence type="ECO:0000256" key="4">
    <source>
        <dbReference type="ARBA" id="ARBA00022547"/>
    </source>
</evidence>
<evidence type="ECO:0000256" key="1">
    <source>
        <dbReference type="ARBA" id="ARBA00004141"/>
    </source>
</evidence>
<dbReference type="InterPro" id="IPR000568">
    <property type="entry name" value="ATP_synth_F0_asu"/>
</dbReference>
<dbReference type="HAMAP" id="MF_01393">
    <property type="entry name" value="ATP_synth_a_bact"/>
    <property type="match status" value="1"/>
</dbReference>
<keyword evidence="8 11" id="KW-0406">Ion transport</keyword>
<keyword evidence="5 11" id="KW-0812">Transmembrane</keyword>
<feature type="transmembrane region" description="Helical" evidence="11">
    <location>
        <begin position="229"/>
        <end position="247"/>
    </location>
</feature>
<evidence type="ECO:0000256" key="6">
    <source>
        <dbReference type="ARBA" id="ARBA00022781"/>
    </source>
</evidence>
<protein>
    <recommendedName>
        <fullName evidence="11 12">ATP synthase subunit a</fullName>
    </recommendedName>
    <alternativeName>
        <fullName evidence="11">ATP synthase F0 sector subunit a</fullName>
    </alternativeName>
    <alternativeName>
        <fullName evidence="11">F-ATPase subunit 6</fullName>
    </alternativeName>
</protein>
<dbReference type="GO" id="GO:0046933">
    <property type="term" value="F:proton-transporting ATP synthase activity, rotational mechanism"/>
    <property type="evidence" value="ECO:0007669"/>
    <property type="project" value="UniProtKB-UniRule"/>
</dbReference>
<evidence type="ECO:0000313" key="13">
    <source>
        <dbReference type="EMBL" id="AMD84695.1"/>
    </source>
</evidence>
<evidence type="ECO:0000313" key="14">
    <source>
        <dbReference type="EMBL" id="SNV08343.1"/>
    </source>
</evidence>
<evidence type="ECO:0000256" key="9">
    <source>
        <dbReference type="ARBA" id="ARBA00023136"/>
    </source>
</evidence>
<dbReference type="EMBL" id="LT906449">
    <property type="protein sequence ID" value="SNV08343.1"/>
    <property type="molecule type" value="Genomic_DNA"/>
</dbReference>
<evidence type="ECO:0000256" key="12">
    <source>
        <dbReference type="RuleBase" id="RU000483"/>
    </source>
</evidence>
<keyword evidence="15" id="KW-1185">Reference proteome</keyword>
<dbReference type="PANTHER" id="PTHR11410">
    <property type="entry name" value="ATP SYNTHASE SUBUNIT A"/>
    <property type="match status" value="1"/>
</dbReference>
<reference evidence="13 15" key="1">
    <citation type="submission" date="2016-02" db="EMBL/GenBank/DDBJ databases">
        <authorList>
            <person name="Holder M.E."/>
            <person name="Ajami N.J."/>
            <person name="Petrosino J.F."/>
        </authorList>
    </citation>
    <scope>NUCLEOTIDE SEQUENCE [LARGE SCALE GENOMIC DNA]</scope>
    <source>
        <strain evidence="13 15">CCUG 32990</strain>
    </source>
</reference>
<dbReference type="SUPFAM" id="SSF81336">
    <property type="entry name" value="F1F0 ATP synthase subunit A"/>
    <property type="match status" value="1"/>
</dbReference>
<gene>
    <name evidence="11 14" type="primary">atpB</name>
    <name evidence="13" type="ORF">AXF12_03630</name>
    <name evidence="14" type="ORF">SAMEA44541418_01012</name>
</gene>
<keyword evidence="9 11" id="KW-0472">Membrane</keyword>
<keyword evidence="3 11" id="KW-0813">Transport</keyword>
<keyword evidence="11" id="KW-1003">Cell membrane</keyword>
<dbReference type="GO" id="GO:0005886">
    <property type="term" value="C:plasma membrane"/>
    <property type="evidence" value="ECO:0007669"/>
    <property type="project" value="UniProtKB-SubCell"/>
</dbReference>
<name>A0AAX2GX56_9FLAO</name>
<evidence type="ECO:0000256" key="5">
    <source>
        <dbReference type="ARBA" id="ARBA00022692"/>
    </source>
</evidence>
<dbReference type="Proteomes" id="UP000215539">
    <property type="component" value="Chromosome 1"/>
</dbReference>
<evidence type="ECO:0000256" key="10">
    <source>
        <dbReference type="ARBA" id="ARBA00023310"/>
    </source>
</evidence>
<sequence>MIVRNFIQYICLLALLLLPLKGFSEGTEGGEKGTDLTEVVNSHIGDAHEFHLFEKDGHSYSMPLPVILWTDKGLVCFLSNAFHHDNAGKVVVERDGQRFVRYNEWIYYANADGGVRLDSKGGVTNARPLNFSITKNVFTMLLVSVLLVLIFTSMARSYKNNTRAPKGLAGFLEPVILFVRDDIAVPNIGEKYYGRYMPYLLTIFFLILLGNLVGLIPFFPFAGTMTNNIYFTGLLAVFTLVITLVSGRKHYWREIFAPPGVPLWIYPIMVLVEIMGIFTKPFALMIRLFANITAGHIIVISLISLIFIFGSIWVSPVSVLFTLFIDLLELLVAVLQAYVFTLLSALYIGQAVVEEEHH</sequence>
<dbReference type="Gene3D" id="1.20.120.220">
    <property type="entry name" value="ATP synthase, F0 complex, subunit A"/>
    <property type="match status" value="1"/>
</dbReference>
<dbReference type="PANTHER" id="PTHR11410:SF0">
    <property type="entry name" value="ATP SYNTHASE SUBUNIT A"/>
    <property type="match status" value="1"/>
</dbReference>
<dbReference type="AlphaFoldDB" id="A0AAX2GX56"/>
<keyword evidence="10 11" id="KW-0066">ATP synthesis</keyword>
<dbReference type="Proteomes" id="UP000065822">
    <property type="component" value="Chromosome"/>
</dbReference>
<comment type="subcellular location">
    <subcellularLocation>
        <location evidence="11 12">Cell membrane</location>
        <topology evidence="11 12">Multi-pass membrane protein</topology>
    </subcellularLocation>
    <subcellularLocation>
        <location evidence="1">Membrane</location>
        <topology evidence="1">Multi-pass membrane protein</topology>
    </subcellularLocation>
</comment>
<evidence type="ECO:0000256" key="8">
    <source>
        <dbReference type="ARBA" id="ARBA00023065"/>
    </source>
</evidence>
<dbReference type="PRINTS" id="PR00123">
    <property type="entry name" value="ATPASEA"/>
</dbReference>
<reference evidence="14 16" key="2">
    <citation type="submission" date="2017-06" db="EMBL/GenBank/DDBJ databases">
        <authorList>
            <consortium name="Pathogen Informatics"/>
        </authorList>
    </citation>
    <scope>NUCLEOTIDE SEQUENCE [LARGE SCALE GENOMIC DNA]</scope>
    <source>
        <strain evidence="14 16">NCTC12947</strain>
    </source>
</reference>
<comment type="function">
    <text evidence="11 12">Key component of the proton channel; it plays a direct role in the translocation of protons across the membrane.</text>
</comment>
<keyword evidence="7 11" id="KW-1133">Transmembrane helix</keyword>
<keyword evidence="4 11" id="KW-0138">CF(0)</keyword>
<evidence type="ECO:0000313" key="16">
    <source>
        <dbReference type="Proteomes" id="UP000215539"/>
    </source>
</evidence>
<dbReference type="InterPro" id="IPR045083">
    <property type="entry name" value="ATP_synth_F0_asu_bact/mt"/>
</dbReference>
<keyword evidence="6 11" id="KW-0375">Hydrogen ion transport</keyword>
<dbReference type="InterPro" id="IPR035908">
    <property type="entry name" value="F0_ATP_A_sf"/>
</dbReference>
<organism evidence="14 16">
    <name type="scientific">Capnocytophaga haemolytica</name>
    <dbReference type="NCBI Taxonomy" id="45243"/>
    <lineage>
        <taxon>Bacteria</taxon>
        <taxon>Pseudomonadati</taxon>
        <taxon>Bacteroidota</taxon>
        <taxon>Flavobacteriia</taxon>
        <taxon>Flavobacteriales</taxon>
        <taxon>Flavobacteriaceae</taxon>
        <taxon>Capnocytophaga</taxon>
    </lineage>
</organism>
<evidence type="ECO:0000313" key="15">
    <source>
        <dbReference type="Proteomes" id="UP000065822"/>
    </source>
</evidence>
<proteinExistence type="inferred from homology"/>
<dbReference type="GO" id="GO:0045259">
    <property type="term" value="C:proton-transporting ATP synthase complex"/>
    <property type="evidence" value="ECO:0007669"/>
    <property type="project" value="UniProtKB-KW"/>
</dbReference>
<evidence type="ECO:0000256" key="7">
    <source>
        <dbReference type="ARBA" id="ARBA00022989"/>
    </source>
</evidence>
<evidence type="ECO:0000256" key="2">
    <source>
        <dbReference type="ARBA" id="ARBA00006810"/>
    </source>
</evidence>
<evidence type="ECO:0000256" key="3">
    <source>
        <dbReference type="ARBA" id="ARBA00022448"/>
    </source>
</evidence>
<feature type="transmembrane region" description="Helical" evidence="11">
    <location>
        <begin position="327"/>
        <end position="348"/>
    </location>
</feature>
<accession>A0AAX2GX56</accession>
<comment type="similarity">
    <text evidence="2 11 12">Belongs to the ATPase A chain family.</text>
</comment>
<dbReference type="Pfam" id="PF00119">
    <property type="entry name" value="ATP-synt_A"/>
    <property type="match status" value="1"/>
</dbReference>
<evidence type="ECO:0000256" key="11">
    <source>
        <dbReference type="HAMAP-Rule" id="MF_01393"/>
    </source>
</evidence>
<dbReference type="CDD" id="cd00310">
    <property type="entry name" value="ATP-synt_Fo_a_6"/>
    <property type="match status" value="1"/>
</dbReference>
<feature type="transmembrane region" description="Helical" evidence="11">
    <location>
        <begin position="296"/>
        <end position="315"/>
    </location>
</feature>
<dbReference type="EMBL" id="CP014227">
    <property type="protein sequence ID" value="AMD84695.1"/>
    <property type="molecule type" value="Genomic_DNA"/>
</dbReference>
<dbReference type="NCBIfam" id="TIGR01131">
    <property type="entry name" value="ATP_synt_6_or_A"/>
    <property type="match status" value="1"/>
</dbReference>